<evidence type="ECO:0000256" key="2">
    <source>
        <dbReference type="SAM" id="MobiDB-lite"/>
    </source>
</evidence>
<name>A0AAD7Q1E4_QUISA</name>
<keyword evidence="1 3" id="KW-0732">Signal</keyword>
<dbReference type="PANTHER" id="PTHR33470:SF40">
    <property type="entry name" value="PROTEIN SEED AND ROOT HAIR PROTECTIVE PROTEIN"/>
    <property type="match status" value="1"/>
</dbReference>
<dbReference type="PANTHER" id="PTHR33470">
    <property type="entry name" value="OS01G0164075 PROTEIN"/>
    <property type="match status" value="1"/>
</dbReference>
<feature type="region of interest" description="Disordered" evidence="2">
    <location>
        <begin position="31"/>
        <end position="100"/>
    </location>
</feature>
<evidence type="ECO:0000313" key="5">
    <source>
        <dbReference type="Proteomes" id="UP001163823"/>
    </source>
</evidence>
<dbReference type="KEGG" id="qsa:O6P43_010812"/>
<comment type="caution">
    <text evidence="4">The sequence shown here is derived from an EMBL/GenBank/DDBJ whole genome shotgun (WGS) entry which is preliminary data.</text>
</comment>
<proteinExistence type="predicted"/>
<dbReference type="GO" id="GO:0071944">
    <property type="term" value="C:cell periphery"/>
    <property type="evidence" value="ECO:0007669"/>
    <property type="project" value="TreeGrafter"/>
</dbReference>
<dbReference type="EMBL" id="JARAOO010000004">
    <property type="protein sequence ID" value="KAJ7973003.1"/>
    <property type="molecule type" value="Genomic_DNA"/>
</dbReference>
<protein>
    <submittedName>
        <fullName evidence="4">Pollen Ole e 1 allergen/extensin</fullName>
    </submittedName>
</protein>
<accession>A0AAD7Q1E4</accession>
<sequence length="249" mass="27826">MAFIQSFFATTVLLFSLLVIASANDYGYYSPKPDNEKPKPEGNDKLPVPTKPDYEKEIKPNLVPTKPEYEKEIKPSPVPTKPDYEKEIKPSPVPTKPDYEKEIKPKSEEKAELLSTSIISIQGLVLCKSPSKYFPLQGALARITCQAVDENGYEKVPFSIVSHITDSKGYFFATISVSELEEKWKLTECKAFLESSPLDTCQVPTDVNKGITGALLSSYHLLNNDNIKLYSVGPFFYTSEPNKPVPDGY</sequence>
<dbReference type="GO" id="GO:0009723">
    <property type="term" value="P:response to ethylene"/>
    <property type="evidence" value="ECO:0007669"/>
    <property type="project" value="TreeGrafter"/>
</dbReference>
<dbReference type="Pfam" id="PF01190">
    <property type="entry name" value="Pollen_Ole_e_1"/>
    <property type="match status" value="1"/>
</dbReference>
<keyword evidence="5" id="KW-1185">Reference proteome</keyword>
<dbReference type="AlphaFoldDB" id="A0AAD7Q1E4"/>
<feature type="compositionally biased region" description="Basic and acidic residues" evidence="2">
    <location>
        <begin position="33"/>
        <end position="44"/>
    </location>
</feature>
<organism evidence="4 5">
    <name type="scientific">Quillaja saponaria</name>
    <name type="common">Soap bark tree</name>
    <dbReference type="NCBI Taxonomy" id="32244"/>
    <lineage>
        <taxon>Eukaryota</taxon>
        <taxon>Viridiplantae</taxon>
        <taxon>Streptophyta</taxon>
        <taxon>Embryophyta</taxon>
        <taxon>Tracheophyta</taxon>
        <taxon>Spermatophyta</taxon>
        <taxon>Magnoliopsida</taxon>
        <taxon>eudicotyledons</taxon>
        <taxon>Gunneridae</taxon>
        <taxon>Pentapetalae</taxon>
        <taxon>rosids</taxon>
        <taxon>fabids</taxon>
        <taxon>Fabales</taxon>
        <taxon>Quillajaceae</taxon>
        <taxon>Quillaja</taxon>
    </lineage>
</organism>
<evidence type="ECO:0000256" key="3">
    <source>
        <dbReference type="SAM" id="SignalP"/>
    </source>
</evidence>
<reference evidence="4" key="1">
    <citation type="journal article" date="2023" name="Science">
        <title>Elucidation of the pathway for biosynthesis of saponin adjuvants from the soapbark tree.</title>
        <authorList>
            <person name="Reed J."/>
            <person name="Orme A."/>
            <person name="El-Demerdash A."/>
            <person name="Owen C."/>
            <person name="Martin L.B.B."/>
            <person name="Misra R.C."/>
            <person name="Kikuchi S."/>
            <person name="Rejzek M."/>
            <person name="Martin A.C."/>
            <person name="Harkess A."/>
            <person name="Leebens-Mack J."/>
            <person name="Louveau T."/>
            <person name="Stephenson M.J."/>
            <person name="Osbourn A."/>
        </authorList>
    </citation>
    <scope>NUCLEOTIDE SEQUENCE</scope>
    <source>
        <strain evidence="4">S10</strain>
    </source>
</reference>
<evidence type="ECO:0000256" key="1">
    <source>
        <dbReference type="ARBA" id="ARBA00022729"/>
    </source>
</evidence>
<dbReference type="Proteomes" id="UP001163823">
    <property type="component" value="Chromosome 4"/>
</dbReference>
<gene>
    <name evidence="4" type="ORF">O6P43_010812</name>
</gene>
<feature type="chain" id="PRO_5042280163" evidence="3">
    <location>
        <begin position="24"/>
        <end position="249"/>
    </location>
</feature>
<feature type="signal peptide" evidence="3">
    <location>
        <begin position="1"/>
        <end position="23"/>
    </location>
</feature>
<evidence type="ECO:0000313" key="4">
    <source>
        <dbReference type="EMBL" id="KAJ7973003.1"/>
    </source>
</evidence>